<dbReference type="GO" id="GO:0051453">
    <property type="term" value="P:regulation of intracellular pH"/>
    <property type="evidence" value="ECO:0007669"/>
    <property type="project" value="TreeGrafter"/>
</dbReference>
<dbReference type="PRINTS" id="PR01231">
    <property type="entry name" value="HCO3TRNSPORT"/>
</dbReference>
<keyword evidence="5 7" id="KW-0472">Membrane</keyword>
<dbReference type="PRINTS" id="PR00165">
    <property type="entry name" value="ANIONEXCHNGR"/>
</dbReference>
<dbReference type="InterPro" id="IPR003020">
    <property type="entry name" value="HCO3_transpt_euk"/>
</dbReference>
<dbReference type="PANTHER" id="PTHR11453:SF47">
    <property type="entry name" value="ANION EXCHANGE PROTEIN"/>
    <property type="match status" value="1"/>
</dbReference>
<keyword evidence="3 7" id="KW-0812">Transmembrane</keyword>
<evidence type="ECO:0000313" key="10">
    <source>
        <dbReference type="Proteomes" id="UP000678393"/>
    </source>
</evidence>
<dbReference type="GO" id="GO:0005452">
    <property type="term" value="F:solute:inorganic anion antiporter activity"/>
    <property type="evidence" value="ECO:0007669"/>
    <property type="project" value="InterPro"/>
</dbReference>
<dbReference type="GO" id="GO:0015701">
    <property type="term" value="P:bicarbonate transport"/>
    <property type="evidence" value="ECO:0007669"/>
    <property type="project" value="TreeGrafter"/>
</dbReference>
<evidence type="ECO:0000256" key="6">
    <source>
        <dbReference type="ARBA" id="ARBA00049347"/>
    </source>
</evidence>
<reference evidence="9" key="1">
    <citation type="submission" date="2021-04" db="EMBL/GenBank/DDBJ databases">
        <authorList>
            <consortium name="Molecular Ecology Group"/>
        </authorList>
    </citation>
    <scope>NUCLEOTIDE SEQUENCE</scope>
</reference>
<evidence type="ECO:0000256" key="1">
    <source>
        <dbReference type="ARBA" id="ARBA00004141"/>
    </source>
</evidence>
<evidence type="ECO:0000256" key="7">
    <source>
        <dbReference type="SAM" id="Phobius"/>
    </source>
</evidence>
<feature type="transmembrane region" description="Helical" evidence="7">
    <location>
        <begin position="12"/>
        <end position="30"/>
    </location>
</feature>
<dbReference type="EMBL" id="CAJHNH020004001">
    <property type="protein sequence ID" value="CAG5130391.1"/>
    <property type="molecule type" value="Genomic_DNA"/>
</dbReference>
<feature type="transmembrane region" description="Helical" evidence="7">
    <location>
        <begin position="42"/>
        <end position="60"/>
    </location>
</feature>
<proteinExistence type="predicted"/>
<evidence type="ECO:0000256" key="4">
    <source>
        <dbReference type="ARBA" id="ARBA00022989"/>
    </source>
</evidence>
<keyword evidence="2" id="KW-0039">Anion exchange</keyword>
<keyword evidence="2" id="KW-0406">Ion transport</keyword>
<feature type="domain" description="Bicarbonate transporter-like transmembrane" evidence="8">
    <location>
        <begin position="88"/>
        <end position="412"/>
    </location>
</feature>
<feature type="transmembrane region" description="Helical" evidence="7">
    <location>
        <begin position="94"/>
        <end position="111"/>
    </location>
</feature>
<dbReference type="GO" id="GO:0006820">
    <property type="term" value="P:monoatomic anion transport"/>
    <property type="evidence" value="ECO:0007669"/>
    <property type="project" value="InterPro"/>
</dbReference>
<evidence type="ECO:0000256" key="3">
    <source>
        <dbReference type="ARBA" id="ARBA00022692"/>
    </source>
</evidence>
<feature type="transmembrane region" description="Helical" evidence="7">
    <location>
        <begin position="223"/>
        <end position="243"/>
    </location>
</feature>
<feature type="non-terminal residue" evidence="9">
    <location>
        <position position="1"/>
    </location>
</feature>
<name>A0A8S3ZV25_9EUPU</name>
<feature type="transmembrane region" description="Helical" evidence="7">
    <location>
        <begin position="131"/>
        <end position="152"/>
    </location>
</feature>
<comment type="subcellular location">
    <subcellularLocation>
        <location evidence="1">Membrane</location>
        <topology evidence="1">Multi-pass membrane protein</topology>
    </subcellularLocation>
</comment>
<dbReference type="PANTHER" id="PTHR11453">
    <property type="entry name" value="ANION EXCHANGE PROTEIN"/>
    <property type="match status" value="1"/>
</dbReference>
<evidence type="ECO:0000256" key="2">
    <source>
        <dbReference type="ARBA" id="ARBA00022681"/>
    </source>
</evidence>
<dbReference type="OrthoDB" id="1735926at2759"/>
<feature type="domain" description="Bicarbonate transporter-like transmembrane" evidence="8">
    <location>
        <begin position="1"/>
        <end position="72"/>
    </location>
</feature>
<comment type="catalytic activity">
    <reaction evidence="6">
        <text>hydrogencarbonate(in) + chloride(out) = hydrogencarbonate(out) + chloride(in)</text>
        <dbReference type="Rhea" id="RHEA:72363"/>
        <dbReference type="ChEBI" id="CHEBI:17544"/>
        <dbReference type="ChEBI" id="CHEBI:17996"/>
    </reaction>
</comment>
<dbReference type="GO" id="GO:0005886">
    <property type="term" value="C:plasma membrane"/>
    <property type="evidence" value="ECO:0007669"/>
    <property type="project" value="TreeGrafter"/>
</dbReference>
<comment type="caution">
    <text evidence="9">The sequence shown here is derived from an EMBL/GenBank/DDBJ whole genome shotgun (WGS) entry which is preliminary data.</text>
</comment>
<dbReference type="InterPro" id="IPR001717">
    <property type="entry name" value="Anion_exchange"/>
</dbReference>
<feature type="transmembrane region" description="Helical" evidence="7">
    <location>
        <begin position="183"/>
        <end position="202"/>
    </location>
</feature>
<dbReference type="Proteomes" id="UP000678393">
    <property type="component" value="Unassembled WGS sequence"/>
</dbReference>
<evidence type="ECO:0000259" key="8">
    <source>
        <dbReference type="Pfam" id="PF00955"/>
    </source>
</evidence>
<dbReference type="InterPro" id="IPR011531">
    <property type="entry name" value="HCO3_transpt-like_TM_dom"/>
</dbReference>
<dbReference type="Pfam" id="PF00955">
    <property type="entry name" value="HCO3_cotransp"/>
    <property type="match status" value="2"/>
</dbReference>
<protein>
    <recommendedName>
        <fullName evidence="8">Bicarbonate transporter-like transmembrane domain-containing protein</fullName>
    </recommendedName>
</protein>
<organism evidence="9 10">
    <name type="scientific">Candidula unifasciata</name>
    <dbReference type="NCBI Taxonomy" id="100452"/>
    <lineage>
        <taxon>Eukaryota</taxon>
        <taxon>Metazoa</taxon>
        <taxon>Spiralia</taxon>
        <taxon>Lophotrochozoa</taxon>
        <taxon>Mollusca</taxon>
        <taxon>Gastropoda</taxon>
        <taxon>Heterobranchia</taxon>
        <taxon>Euthyneura</taxon>
        <taxon>Panpulmonata</taxon>
        <taxon>Eupulmonata</taxon>
        <taxon>Stylommatophora</taxon>
        <taxon>Helicina</taxon>
        <taxon>Helicoidea</taxon>
        <taxon>Geomitridae</taxon>
        <taxon>Candidula</taxon>
    </lineage>
</organism>
<keyword evidence="10" id="KW-1185">Reference proteome</keyword>
<sequence length="433" mass="48929">FCDSNGLEFLPLRFWIGLWVFAITTLAVALEGSFLIRYVTRFTEEIFAILISLIFIYEVVKKLMQNITGEEIYIDEGFNNGDHIVEFTNQPNTALLSLILIIGTFLIAYFLRVFRNSKFLGRSVRRAIGDFGVLISLLCMVVLSVVMSQTYVQKLDITDPLTPTSPTRGWFINPMGEHQTTPLWLAFAAALPGFLIFILLFMETQITEMILNKKERKLKKGSGYHIDQLILGFLTLMGGLFGLPWMCAATVRTVAHISALSEYSRTHAPGEKPELLGVKEQRVTNFAVHLLIGLAVTAGPVLRAVPVPALFGIFLYLGVSTLSGVQMCERIKLLLMPVKYHPTLSYVRKVRTIVMHKFTLIQLACLIVLIVIKSTAASLAFPFMLTLLIPLRLNLMPKFFDHADLEELDNEEEEFELDEEDDPDFYQQAHMPI</sequence>
<keyword evidence="2" id="KW-0813">Transport</keyword>
<feature type="transmembrane region" description="Helical" evidence="7">
    <location>
        <begin position="309"/>
        <end position="327"/>
    </location>
</feature>
<evidence type="ECO:0000313" key="9">
    <source>
        <dbReference type="EMBL" id="CAG5130391.1"/>
    </source>
</evidence>
<gene>
    <name evidence="9" type="ORF">CUNI_LOCUS15949</name>
</gene>
<accession>A0A8S3ZV25</accession>
<evidence type="ECO:0000256" key="5">
    <source>
        <dbReference type="ARBA" id="ARBA00023136"/>
    </source>
</evidence>
<keyword evidence="4 7" id="KW-1133">Transmembrane helix</keyword>
<dbReference type="AlphaFoldDB" id="A0A8S3ZV25"/>
<feature type="transmembrane region" description="Helical" evidence="7">
    <location>
        <begin position="360"/>
        <end position="389"/>
    </location>
</feature>